<dbReference type="InterPro" id="IPR049453">
    <property type="entry name" value="Memb_transporter_dom"/>
</dbReference>
<dbReference type="OMA" id="INEHFRH"/>
<gene>
    <name evidence="8" type="ORF">B7463_g195</name>
</gene>
<organism evidence="8 9">
    <name type="scientific">Scytalidium lignicola</name>
    <name type="common">Hyphomycete</name>
    <dbReference type="NCBI Taxonomy" id="5539"/>
    <lineage>
        <taxon>Eukaryota</taxon>
        <taxon>Fungi</taxon>
        <taxon>Dikarya</taxon>
        <taxon>Ascomycota</taxon>
        <taxon>Pezizomycotina</taxon>
        <taxon>Leotiomycetes</taxon>
        <taxon>Leotiomycetes incertae sedis</taxon>
        <taxon>Scytalidium</taxon>
    </lineage>
</organism>
<accession>A0A3E2HS47</accession>
<evidence type="ECO:0000256" key="3">
    <source>
        <dbReference type="ARBA" id="ARBA00022989"/>
    </source>
</evidence>
<evidence type="ECO:0000259" key="7">
    <source>
        <dbReference type="Pfam" id="PF13515"/>
    </source>
</evidence>
<dbReference type="STRING" id="5539.A0A3E2HS47"/>
<feature type="compositionally biased region" description="Basic and acidic residues" evidence="5">
    <location>
        <begin position="610"/>
        <end position="620"/>
    </location>
</feature>
<dbReference type="Pfam" id="PF13515">
    <property type="entry name" value="FUSC_2"/>
    <property type="match status" value="1"/>
</dbReference>
<feature type="transmembrane region" description="Helical" evidence="6">
    <location>
        <begin position="813"/>
        <end position="836"/>
    </location>
</feature>
<keyword evidence="2 6" id="KW-0812">Transmembrane</keyword>
<dbReference type="OrthoDB" id="2306at2759"/>
<comment type="caution">
    <text evidence="8">The sequence shown here is derived from an EMBL/GenBank/DDBJ whole genome shotgun (WGS) entry which is preliminary data.</text>
</comment>
<comment type="subcellular location">
    <subcellularLocation>
        <location evidence="1">Membrane</location>
        <topology evidence="1">Multi-pass membrane protein</topology>
    </subcellularLocation>
</comment>
<reference evidence="8 9" key="1">
    <citation type="submission" date="2018-05" db="EMBL/GenBank/DDBJ databases">
        <title>Draft genome sequence of Scytalidium lignicola DSM 105466, a ubiquitous saprotrophic fungus.</title>
        <authorList>
            <person name="Buettner E."/>
            <person name="Gebauer A.M."/>
            <person name="Hofrichter M."/>
            <person name="Liers C."/>
            <person name="Kellner H."/>
        </authorList>
    </citation>
    <scope>NUCLEOTIDE SEQUENCE [LARGE SCALE GENOMIC DNA]</scope>
    <source>
        <strain evidence="8 9">DSM 105466</strain>
    </source>
</reference>
<name>A0A3E2HS47_SCYLI</name>
<feature type="transmembrane region" description="Helical" evidence="6">
    <location>
        <begin position="670"/>
        <end position="689"/>
    </location>
</feature>
<feature type="transmembrane region" description="Helical" evidence="6">
    <location>
        <begin position="155"/>
        <end position="177"/>
    </location>
</feature>
<protein>
    <recommendedName>
        <fullName evidence="7">Integral membrane bound transporter domain-containing protein</fullName>
    </recommendedName>
</protein>
<feature type="transmembrane region" description="Helical" evidence="6">
    <location>
        <begin position="255"/>
        <end position="275"/>
    </location>
</feature>
<evidence type="ECO:0000256" key="2">
    <source>
        <dbReference type="ARBA" id="ARBA00022692"/>
    </source>
</evidence>
<dbReference type="InterPro" id="IPR052430">
    <property type="entry name" value="IVT-Associated"/>
</dbReference>
<feature type="non-terminal residue" evidence="8">
    <location>
        <position position="1"/>
    </location>
</feature>
<evidence type="ECO:0000313" key="9">
    <source>
        <dbReference type="Proteomes" id="UP000258309"/>
    </source>
</evidence>
<dbReference type="Proteomes" id="UP000258309">
    <property type="component" value="Unassembled WGS sequence"/>
</dbReference>
<proteinExistence type="predicted"/>
<keyword evidence="3 6" id="KW-1133">Transmembrane helix</keyword>
<feature type="region of interest" description="Disordered" evidence="5">
    <location>
        <begin position="601"/>
        <end position="620"/>
    </location>
</feature>
<feature type="transmembrane region" description="Helical" evidence="6">
    <location>
        <begin position="724"/>
        <end position="743"/>
    </location>
</feature>
<feature type="region of interest" description="Disordered" evidence="5">
    <location>
        <begin position="49"/>
        <end position="70"/>
    </location>
</feature>
<keyword evidence="4 6" id="KW-0472">Membrane</keyword>
<dbReference type="GO" id="GO:0016020">
    <property type="term" value="C:membrane"/>
    <property type="evidence" value="ECO:0007669"/>
    <property type="project" value="UniProtKB-SubCell"/>
</dbReference>
<evidence type="ECO:0000256" key="1">
    <source>
        <dbReference type="ARBA" id="ARBA00004141"/>
    </source>
</evidence>
<keyword evidence="9" id="KW-1185">Reference proteome</keyword>
<feature type="non-terminal residue" evidence="8">
    <location>
        <position position="1035"/>
    </location>
</feature>
<evidence type="ECO:0000256" key="6">
    <source>
        <dbReference type="SAM" id="Phobius"/>
    </source>
</evidence>
<dbReference type="PANTHER" id="PTHR47804:SF1">
    <property type="entry name" value="DUF2421 DOMAIN-CONTAINING PROTEIN"/>
    <property type="match status" value="1"/>
</dbReference>
<feature type="domain" description="Integral membrane bound transporter" evidence="7">
    <location>
        <begin position="695"/>
        <end position="831"/>
    </location>
</feature>
<dbReference type="PANTHER" id="PTHR47804">
    <property type="entry name" value="60S RIBOSOMAL PROTEIN L19"/>
    <property type="match status" value="1"/>
</dbReference>
<feature type="transmembrane region" description="Helical" evidence="6">
    <location>
        <begin position="189"/>
        <end position="209"/>
    </location>
</feature>
<sequence>MIANKHEFSLDLRWANVTDNTEMLRNGTWILPTTGERVRRQITLRSPASSDTSIQIRASDSAENLSHQPSNLSRGGTFRIAIDNTIDISKKFWESTKTPVARAIIKCSIAYTIGSLAVFLPPVARFLGHQDGKHMVATMTVYFHPARSAGSMEEAIMFATAAFLYATFITISSMAVSVLCDTQLNTIELGYILVLVIFCGGGLGLIGWIKQKYGKPLVNVSCSLCSLAIITVLTKENAVQTGVFSNDKIVQVMKMLIMGIFSTTAVCLLVWPVSARTELRDTMIKATDSLGNMLALITGAFLSGSEVELHSSEFNGVLSRYKSVFPQLTKNLQEAKFEHFVLGSENLYKREARLVTCLQKLSQSIGGLRSAATTQFSLLKENGGYSGATRANSSHSSNIDIQDSTTMDGRKDRFAVLAAIEEASEESSGGEDYNNQVQLSTRKNDAQAAIGPIPGPRSTSEIFSSFIIHLGPSMKSLAYTLSQILQELPFSPAPDNKIVINEHFTTSLESALRLYSSARDDALKQLYESKAEFEDALPESIQADFEEVAASCGYFSFNLQDFAEEMQTFLRVLTDLKEETEQPRKLSWTWMRFWRSHNQKVTAQAPSDPEQERLIDTNENRDQDDEALDLRLGRKPKIRLKQPKPHQSSKRSGSHRRILKILKYLEKDDIHFGIKVGIGAALFASLSYIPETRPFYQHWRGEWGLVSYMIVSAMTVGASNTTGLSRFIGTILGATIAILVWIICQGNPIALAFFGWVISVGCFYIILALGKAPLGRFIMLTYNLSALYAYSLSQEEGDNDDDEGGINPLITEIALHRVVAVMAGVLWGMIITRLIWPISARQKFKDGLSLLWLRMGLIWKRDPLAMLFEGESTTPYMNLSEEFALQRYVGRLDTLRREALSEIELQGPFPAKEYGRVLDSTNKMLGAFHAMNVVIQKDLTLAAVIASSMKLEYPLLSDAIPNIVIPRDRLLAKIYQYRTNATNGEVGFPMVKDEDYEMLYAYTLVTGQLAEEIRKVEGEVESLFGVMNEDSLELR</sequence>
<dbReference type="EMBL" id="NCSJ02000002">
    <property type="protein sequence ID" value="RFU36167.1"/>
    <property type="molecule type" value="Genomic_DNA"/>
</dbReference>
<feature type="transmembrane region" description="Helical" evidence="6">
    <location>
        <begin position="749"/>
        <end position="767"/>
    </location>
</feature>
<dbReference type="AlphaFoldDB" id="A0A3E2HS47"/>
<evidence type="ECO:0000256" key="4">
    <source>
        <dbReference type="ARBA" id="ARBA00023136"/>
    </source>
</evidence>
<evidence type="ECO:0000313" key="8">
    <source>
        <dbReference type="EMBL" id="RFU36167.1"/>
    </source>
</evidence>
<evidence type="ECO:0000256" key="5">
    <source>
        <dbReference type="SAM" id="MobiDB-lite"/>
    </source>
</evidence>